<feature type="transmembrane region" description="Helical" evidence="1">
    <location>
        <begin position="317"/>
        <end position="341"/>
    </location>
</feature>
<feature type="chain" id="PRO_5017192098" evidence="2">
    <location>
        <begin position="21"/>
        <end position="368"/>
    </location>
</feature>
<keyword evidence="2" id="KW-0732">Signal</keyword>
<evidence type="ECO:0000256" key="2">
    <source>
        <dbReference type="SAM" id="SignalP"/>
    </source>
</evidence>
<gene>
    <name evidence="3" type="ORF">CJP73_07770</name>
</gene>
<dbReference type="Proteomes" id="UP000266206">
    <property type="component" value="Unassembled WGS sequence"/>
</dbReference>
<organism evidence="3 4">
    <name type="scientific">Neopusillimonas maritima</name>
    <dbReference type="NCBI Taxonomy" id="2026239"/>
    <lineage>
        <taxon>Bacteria</taxon>
        <taxon>Pseudomonadati</taxon>
        <taxon>Pseudomonadota</taxon>
        <taxon>Betaproteobacteria</taxon>
        <taxon>Burkholderiales</taxon>
        <taxon>Alcaligenaceae</taxon>
        <taxon>Neopusillimonas</taxon>
    </lineage>
</organism>
<protein>
    <submittedName>
        <fullName evidence="3">Uncharacterized protein</fullName>
    </submittedName>
</protein>
<proteinExistence type="predicted"/>
<comment type="caution">
    <text evidence="3">The sequence shown here is derived from an EMBL/GenBank/DDBJ whole genome shotgun (WGS) entry which is preliminary data.</text>
</comment>
<dbReference type="RefSeq" id="WP_119516037.1">
    <property type="nucleotide sequence ID" value="NZ_NQYH01000005.1"/>
</dbReference>
<keyword evidence="1" id="KW-1133">Transmembrane helix</keyword>
<dbReference type="EMBL" id="NQYH01000005">
    <property type="protein sequence ID" value="RIY41036.1"/>
    <property type="molecule type" value="Genomic_DNA"/>
</dbReference>
<evidence type="ECO:0000313" key="3">
    <source>
        <dbReference type="EMBL" id="RIY41036.1"/>
    </source>
</evidence>
<keyword evidence="1" id="KW-0812">Transmembrane</keyword>
<dbReference type="OrthoDB" id="10007350at2"/>
<evidence type="ECO:0000256" key="1">
    <source>
        <dbReference type="SAM" id="Phobius"/>
    </source>
</evidence>
<reference evidence="3 4" key="1">
    <citation type="submission" date="2017-08" db="EMBL/GenBank/DDBJ databases">
        <title>Pusillimonas indicus sp. nov., a member of the family Alcaligenaceae isolated from surface seawater.</title>
        <authorList>
            <person name="Li J."/>
        </authorList>
    </citation>
    <scope>NUCLEOTIDE SEQUENCE [LARGE SCALE GENOMIC DNA]</scope>
    <source>
        <strain evidence="3 4">L52-1-41</strain>
    </source>
</reference>
<dbReference type="AlphaFoldDB" id="A0A3A1YU45"/>
<sequence>MKNRLFCFLLCVLAWPAAQAQLVSAPIAVADNQGSQPYESWLLAQSQGVPLSELIPNAKGTKRAEPVQNGAAGKANETEIAIRRAPEPTQVSSFTLVSPAVNPQELELSNAQKLALLEEAQRNRLLAQQLQGEPQKMVLERNAVISEQLLQAEKLSQARVLSESLMLRVRPMQNPDIVQFYEEKMDWSGVNPIIRWLGQTFWNKNYPKTVSVQRKRNFGEIQLIDRHSGQSVPFNDSHMIKVTRSGDPIPLIKNDQGKTAVIAWTEQFGQNNIEIALTDLKLPEFGVNFEQSYTLPTLDERVNQVKEDAQLTNSQALITWIVLFLIALMIVAIQTYVVWLATVGYRYRKAQEVGKAPQIGKTTTQSMK</sequence>
<keyword evidence="1" id="KW-0472">Membrane</keyword>
<accession>A0A3A1YU45</accession>
<name>A0A3A1YU45_9BURK</name>
<evidence type="ECO:0000313" key="4">
    <source>
        <dbReference type="Proteomes" id="UP000266206"/>
    </source>
</evidence>
<feature type="signal peptide" evidence="2">
    <location>
        <begin position="1"/>
        <end position="20"/>
    </location>
</feature>